<dbReference type="EMBL" id="BNCP01000004">
    <property type="protein sequence ID" value="GIL72438.1"/>
    <property type="molecule type" value="Genomic_DNA"/>
</dbReference>
<evidence type="ECO:0000256" key="1">
    <source>
        <dbReference type="ARBA" id="ARBA00009670"/>
    </source>
</evidence>
<evidence type="ECO:0000313" key="5">
    <source>
        <dbReference type="Proteomes" id="UP000747110"/>
    </source>
</evidence>
<keyword evidence="2" id="KW-1133">Transmembrane helix</keyword>
<feature type="transmembrane region" description="Helical" evidence="2">
    <location>
        <begin position="158"/>
        <end position="178"/>
    </location>
</feature>
<accession>A0A8J4C6B4</accession>
<dbReference type="Pfam" id="PF03109">
    <property type="entry name" value="ABC1"/>
    <property type="match status" value="1"/>
</dbReference>
<dbReference type="SUPFAM" id="SSF56112">
    <property type="entry name" value="Protein kinase-like (PK-like)"/>
    <property type="match status" value="1"/>
</dbReference>
<protein>
    <recommendedName>
        <fullName evidence="3">ABC1 atypical kinase-like domain-containing protein</fullName>
    </recommendedName>
</protein>
<name>A0A8J4C6B4_9CHLO</name>
<feature type="transmembrane region" description="Helical" evidence="2">
    <location>
        <begin position="102"/>
        <end position="122"/>
    </location>
</feature>
<dbReference type="CDD" id="cd13971">
    <property type="entry name" value="ADCK2-like"/>
    <property type="match status" value="1"/>
</dbReference>
<reference evidence="4" key="1">
    <citation type="journal article" date="2021" name="Proc. Natl. Acad. Sci. U.S.A.">
        <title>Three genomes in the algal genus Volvox reveal the fate of a haploid sex-determining region after a transition to homothallism.</title>
        <authorList>
            <person name="Yamamoto K."/>
            <person name="Hamaji T."/>
            <person name="Kawai-Toyooka H."/>
            <person name="Matsuzaki R."/>
            <person name="Takahashi F."/>
            <person name="Nishimura Y."/>
            <person name="Kawachi M."/>
            <person name="Noguchi H."/>
            <person name="Minakuchi Y."/>
            <person name="Umen J.G."/>
            <person name="Toyoda A."/>
            <person name="Nozaki H."/>
        </authorList>
    </citation>
    <scope>NUCLEOTIDE SEQUENCE</scope>
    <source>
        <strain evidence="4">NIES-3786</strain>
    </source>
</reference>
<dbReference type="AlphaFoldDB" id="A0A8J4C6B4"/>
<keyword evidence="5" id="KW-1185">Reference proteome</keyword>
<dbReference type="Proteomes" id="UP000747110">
    <property type="component" value="Unassembled WGS sequence"/>
</dbReference>
<dbReference type="PANTHER" id="PTHR45890:SF1">
    <property type="entry name" value="AARF DOMAIN CONTAINING KINASE 2"/>
    <property type="match status" value="1"/>
</dbReference>
<feature type="transmembrane region" description="Helical" evidence="2">
    <location>
        <begin position="190"/>
        <end position="212"/>
    </location>
</feature>
<evidence type="ECO:0000256" key="2">
    <source>
        <dbReference type="SAM" id="Phobius"/>
    </source>
</evidence>
<dbReference type="PANTHER" id="PTHR45890">
    <property type="entry name" value="AARF DOMAIN CONTAINING KINASE 2 (PREDICTED)"/>
    <property type="match status" value="1"/>
</dbReference>
<evidence type="ECO:0000313" key="4">
    <source>
        <dbReference type="EMBL" id="GIL72438.1"/>
    </source>
</evidence>
<dbReference type="InterPro" id="IPR052402">
    <property type="entry name" value="ADCK_kinase"/>
</dbReference>
<sequence>MSSHKRQLWSAFRQAARQCLETATGSAGNGPSTSYGYATLHGSGLLRTAFLAGASSMGAIPRRRQINRALRRETEIFLRQWRSFKTAALGSGVGVSQSSQSLLTALLPPALLWLLMVLPSSYRAFAFQLCGLDVSAAHLRKPKSTAGNPANGDGVGPGVVAAGAGSATPLLAILAAFLRQIGVLDLGRTVFDEVLLAARAAYLILIFLPAVVTAPLISSMGGLGREKWLELVQWTLEHAGPAFIKWGQWASTRPDLFPEDLCAHLEQLQTSAPAHSPAVSIAAVERAFAAPLSELFDAFDAQPVASGSIAQVHAATLSARGAALVGGGAEAGARVAVKVRHPGVSEIMHRDFILMQRAAAACSYLPALRELRLEESIRQFGGPLKEQLDLSVEAEHLQRFNANFRAWDNVKFPVPLYPLVGPDVLVESFEDGDLIMRYVRNPHRHNAILAQTGVDVFLSMMLRDNFIHADLHPGNIIVKQADPPSPSVARAAQCSWLPARIRSWLSDRSPQIVLLDTGMIVELSDRDQAALLGFFRALTRMDGRALAGEILNMSVDGTCKDPAAFAAELDSLFRNMDRKHLRRESQAVIRDLIERMRQHQVTLRSSVSTVVVTSMVLEGWSSKLDPDVRILDTMRDMLATDWGERLGMAVDRIVGSGQLMDY</sequence>
<keyword evidence="2" id="KW-0812">Transmembrane</keyword>
<dbReference type="InterPro" id="IPR044095">
    <property type="entry name" value="ADCK2_dom"/>
</dbReference>
<proteinExistence type="inferred from homology"/>
<organism evidence="4 5">
    <name type="scientific">Volvox reticuliferus</name>
    <dbReference type="NCBI Taxonomy" id="1737510"/>
    <lineage>
        <taxon>Eukaryota</taxon>
        <taxon>Viridiplantae</taxon>
        <taxon>Chlorophyta</taxon>
        <taxon>core chlorophytes</taxon>
        <taxon>Chlorophyceae</taxon>
        <taxon>CS clade</taxon>
        <taxon>Chlamydomonadales</taxon>
        <taxon>Volvocaceae</taxon>
        <taxon>Volvox</taxon>
    </lineage>
</organism>
<keyword evidence="2" id="KW-0472">Membrane</keyword>
<dbReference type="OrthoDB" id="1290869at2759"/>
<feature type="domain" description="ABC1 atypical kinase-like" evidence="3">
    <location>
        <begin position="268"/>
        <end position="545"/>
    </location>
</feature>
<comment type="caution">
    <text evidence="4">The sequence shown here is derived from an EMBL/GenBank/DDBJ whole genome shotgun (WGS) entry which is preliminary data.</text>
</comment>
<dbReference type="InterPro" id="IPR011009">
    <property type="entry name" value="Kinase-like_dom_sf"/>
</dbReference>
<comment type="similarity">
    <text evidence="1">Belongs to the protein kinase superfamily. ADCK protein kinase family.</text>
</comment>
<gene>
    <name evidence="4" type="ORF">Vretifemale_2802</name>
</gene>
<evidence type="ECO:0000259" key="3">
    <source>
        <dbReference type="Pfam" id="PF03109"/>
    </source>
</evidence>
<dbReference type="InterPro" id="IPR004147">
    <property type="entry name" value="ABC1_dom"/>
</dbReference>